<feature type="domain" description="Fungal lipase-type" evidence="1">
    <location>
        <begin position="76"/>
        <end position="206"/>
    </location>
</feature>
<accession>A0ABT1WDK0</accession>
<dbReference type="Pfam" id="PF01764">
    <property type="entry name" value="Lipase_3"/>
    <property type="match status" value="1"/>
</dbReference>
<dbReference type="Gene3D" id="3.40.50.1820">
    <property type="entry name" value="alpha/beta hydrolase"/>
    <property type="match status" value="1"/>
</dbReference>
<dbReference type="SUPFAM" id="SSF53474">
    <property type="entry name" value="alpha/beta-Hydrolases"/>
    <property type="match status" value="1"/>
</dbReference>
<dbReference type="InterPro" id="IPR029058">
    <property type="entry name" value="AB_hydrolase_fold"/>
</dbReference>
<protein>
    <submittedName>
        <fullName evidence="2">Lipase family protein</fullName>
    </submittedName>
</protein>
<evidence type="ECO:0000259" key="1">
    <source>
        <dbReference type="Pfam" id="PF01764"/>
    </source>
</evidence>
<name>A0ABT1WDK0_9BURK</name>
<dbReference type="PANTHER" id="PTHR45856:SF24">
    <property type="entry name" value="FUNGAL LIPASE-LIKE DOMAIN-CONTAINING PROTEIN"/>
    <property type="match status" value="1"/>
</dbReference>
<evidence type="ECO:0000313" key="3">
    <source>
        <dbReference type="Proteomes" id="UP001204142"/>
    </source>
</evidence>
<dbReference type="RefSeq" id="WP_256763133.1">
    <property type="nucleotide sequence ID" value="NZ_JANIGO010000001.1"/>
</dbReference>
<keyword evidence="3" id="KW-1185">Reference proteome</keyword>
<evidence type="ECO:0000313" key="2">
    <source>
        <dbReference type="EMBL" id="MCQ8895454.1"/>
    </source>
</evidence>
<proteinExistence type="predicted"/>
<gene>
    <name evidence="2" type="ORF">NQT62_03245</name>
</gene>
<dbReference type="EMBL" id="JANIGO010000001">
    <property type="protein sequence ID" value="MCQ8895454.1"/>
    <property type="molecule type" value="Genomic_DNA"/>
</dbReference>
<organism evidence="2 3">
    <name type="scientific">Limnobacter humi</name>
    <dbReference type="NCBI Taxonomy" id="1778671"/>
    <lineage>
        <taxon>Bacteria</taxon>
        <taxon>Pseudomonadati</taxon>
        <taxon>Pseudomonadota</taxon>
        <taxon>Betaproteobacteria</taxon>
        <taxon>Burkholderiales</taxon>
        <taxon>Burkholderiaceae</taxon>
        <taxon>Limnobacter</taxon>
    </lineage>
</organism>
<dbReference type="Proteomes" id="UP001204142">
    <property type="component" value="Unassembled WGS sequence"/>
</dbReference>
<sequence>MNELNPASVYELARLAYEAKTQDEDSLARQLRTFPHLKLKTNSTRILTGTAGFKSSTLSGFGFWVELGGARQGEVVLTTRGTMTSWSDIETDMDFPCVLGPTGHPVHQGFQNTFQSYVNQVQQLVEQCGRAFRPKVIHCVGHSLGGALANLNAAAFNALGLTTYLYSLAAPRVGRWAYAEHLSNTLHEARVKRVANQSDIVTMVPCFPFMHAPHSHGHILLDGSMFKISINQHRLGVGYSSMKNRSWDQLIRDTRGKQDKLKQKLNKALTDGDGFLSGLSQYTGAMYSADLLNVLSNALHLLMKRAGVGGLISVEYFGTGAFTTLDQIAEILSQYARGAVKAGEQVMLWLNGVMAFLGRMGQKVADASIGTIRYVFNLLCNALEQLAKQAVQKAE</sequence>
<dbReference type="InterPro" id="IPR051218">
    <property type="entry name" value="Sec_MonoDiacylglyc_Lipase"/>
</dbReference>
<comment type="caution">
    <text evidence="2">The sequence shown here is derived from an EMBL/GenBank/DDBJ whole genome shotgun (WGS) entry which is preliminary data.</text>
</comment>
<dbReference type="PANTHER" id="PTHR45856">
    <property type="entry name" value="ALPHA/BETA-HYDROLASES SUPERFAMILY PROTEIN"/>
    <property type="match status" value="1"/>
</dbReference>
<dbReference type="CDD" id="cd00519">
    <property type="entry name" value="Lipase_3"/>
    <property type="match status" value="1"/>
</dbReference>
<reference evidence="2 3" key="1">
    <citation type="submission" date="2022-07" db="EMBL/GenBank/DDBJ databases">
        <authorList>
            <person name="Xamxidin M."/>
            <person name="Wu M."/>
        </authorList>
    </citation>
    <scope>NUCLEOTIDE SEQUENCE [LARGE SCALE GENOMIC DNA]</scope>
    <source>
        <strain evidence="2 3">NBRC 111650</strain>
    </source>
</reference>
<dbReference type="InterPro" id="IPR002921">
    <property type="entry name" value="Fungal_lipase-type"/>
</dbReference>